<evidence type="ECO:0000256" key="7">
    <source>
        <dbReference type="ARBA" id="ARBA00022763"/>
    </source>
</evidence>
<protein>
    <recommendedName>
        <fullName evidence="3 13">DNA replication and repair protein RecF</fullName>
    </recommendedName>
</protein>
<dbReference type="GO" id="GO:0009432">
    <property type="term" value="P:SOS response"/>
    <property type="evidence" value="ECO:0007669"/>
    <property type="project" value="UniProtKB-UniRule"/>
</dbReference>
<dbReference type="InterPro" id="IPR001238">
    <property type="entry name" value="DNA-binding_RecF"/>
</dbReference>
<dbReference type="InterPro" id="IPR042174">
    <property type="entry name" value="RecF_2"/>
</dbReference>
<sequence>MHVSHLQLRDFRNYREVDLELGPGAHLFVGANGQGKTNLVEAIGYLASLGSHRVSSDAALVRLGAESAIARGELSHGNRRLRIEVQIAKAGSNRAQVGGRAVRARELSRYITTVLFAPEDLALVRGEPAVRRSFLDRLLVTHSPRLGGVLSDYDRVLRQRNSLLRSARSQGRDDPRLHTLEVWDDRLVDLGTEIVAERLRLVSRLVPHLERGYARLVGADHAPGIQLRLSALGQSTSVGVGDEEPEDDDSELTGGEISFEELRARFVHRLAERRDAEIERGVSLVGPHRDDAVIMLNGLPARITASQGESWSLALALKLAAAELVRAESQTGDPVLILDDVFSELDADRRERLADAIGDFEQVLVTAAVLGDIPDSMHAQVTTIRGGTIVGDGA</sequence>
<evidence type="ECO:0000256" key="12">
    <source>
        <dbReference type="ARBA" id="ARBA00025401"/>
    </source>
</evidence>
<evidence type="ECO:0000256" key="13">
    <source>
        <dbReference type="HAMAP-Rule" id="MF_00365"/>
    </source>
</evidence>
<dbReference type="GO" id="GO:0000731">
    <property type="term" value="P:DNA synthesis involved in DNA repair"/>
    <property type="evidence" value="ECO:0007669"/>
    <property type="project" value="TreeGrafter"/>
</dbReference>
<dbReference type="Proteomes" id="UP000467240">
    <property type="component" value="Unassembled WGS sequence"/>
</dbReference>
<dbReference type="PROSITE" id="PS00618">
    <property type="entry name" value="RECF_2"/>
    <property type="match status" value="1"/>
</dbReference>
<reference evidence="16 17" key="1">
    <citation type="submission" date="2019-09" db="EMBL/GenBank/DDBJ databases">
        <title>Phylogeny of genus Pseudoclavibacter and closely related genus.</title>
        <authorList>
            <person name="Li Y."/>
        </authorList>
    </citation>
    <scope>NUCLEOTIDE SEQUENCE [LARGE SCALE GENOMIC DNA]</scope>
    <source>
        <strain evidence="16 17">DSM 23821</strain>
    </source>
</reference>
<organism evidence="16 17">
    <name type="scientific">Pseudoclavibacter chungangensis</name>
    <dbReference type="NCBI Taxonomy" id="587635"/>
    <lineage>
        <taxon>Bacteria</taxon>
        <taxon>Bacillati</taxon>
        <taxon>Actinomycetota</taxon>
        <taxon>Actinomycetes</taxon>
        <taxon>Micrococcales</taxon>
        <taxon>Microbacteriaceae</taxon>
        <taxon>Pseudoclavibacter</taxon>
    </lineage>
</organism>
<keyword evidence="17" id="KW-1185">Reference proteome</keyword>
<dbReference type="GO" id="GO:0005524">
    <property type="term" value="F:ATP binding"/>
    <property type="evidence" value="ECO:0007669"/>
    <property type="project" value="UniProtKB-UniRule"/>
</dbReference>
<comment type="subcellular location">
    <subcellularLocation>
        <location evidence="1 13 14">Cytoplasm</location>
    </subcellularLocation>
</comment>
<dbReference type="InterPro" id="IPR018078">
    <property type="entry name" value="DNA-binding_RecF_CS"/>
</dbReference>
<evidence type="ECO:0000256" key="9">
    <source>
        <dbReference type="ARBA" id="ARBA00023125"/>
    </source>
</evidence>
<keyword evidence="7 13" id="KW-0227">DNA damage</keyword>
<feature type="binding site" evidence="13">
    <location>
        <begin position="30"/>
        <end position="37"/>
    </location>
    <ligand>
        <name>ATP</name>
        <dbReference type="ChEBI" id="CHEBI:30616"/>
    </ligand>
</feature>
<evidence type="ECO:0000256" key="11">
    <source>
        <dbReference type="ARBA" id="ARBA00023236"/>
    </source>
</evidence>
<keyword evidence="5 13" id="KW-0235">DNA replication</keyword>
<dbReference type="OrthoDB" id="9803889at2"/>
<dbReference type="GO" id="GO:0006260">
    <property type="term" value="P:DNA replication"/>
    <property type="evidence" value="ECO:0007669"/>
    <property type="project" value="UniProtKB-UniRule"/>
</dbReference>
<comment type="function">
    <text evidence="12 13 14">The RecF protein is involved in DNA metabolism; it is required for DNA replication and normal SOS inducibility. RecF binds preferentially to single-stranded, linear DNA. It also seems to bind ATP.</text>
</comment>
<dbReference type="InterPro" id="IPR027417">
    <property type="entry name" value="P-loop_NTPase"/>
</dbReference>
<dbReference type="InterPro" id="IPR003395">
    <property type="entry name" value="RecF/RecN/SMC_N"/>
</dbReference>
<evidence type="ECO:0000256" key="4">
    <source>
        <dbReference type="ARBA" id="ARBA00022490"/>
    </source>
</evidence>
<keyword evidence="8 13" id="KW-0067">ATP-binding</keyword>
<dbReference type="Gene3D" id="1.20.1050.90">
    <property type="entry name" value="RecF/RecN/SMC, N-terminal domain"/>
    <property type="match status" value="1"/>
</dbReference>
<proteinExistence type="inferred from homology"/>
<evidence type="ECO:0000313" key="17">
    <source>
        <dbReference type="Proteomes" id="UP000467240"/>
    </source>
</evidence>
<dbReference type="PROSITE" id="PS00617">
    <property type="entry name" value="RECF_1"/>
    <property type="match status" value="1"/>
</dbReference>
<gene>
    <name evidence="13 16" type="primary">recF</name>
    <name evidence="16" type="ORF">F8O01_12220</name>
</gene>
<keyword evidence="11 13" id="KW-0742">SOS response</keyword>
<evidence type="ECO:0000313" key="16">
    <source>
        <dbReference type="EMBL" id="KAB1655381.1"/>
    </source>
</evidence>
<accession>A0A7J5BQ12</accession>
<dbReference type="GO" id="GO:0006302">
    <property type="term" value="P:double-strand break repair"/>
    <property type="evidence" value="ECO:0007669"/>
    <property type="project" value="TreeGrafter"/>
</dbReference>
<dbReference type="Gene3D" id="3.40.50.300">
    <property type="entry name" value="P-loop containing nucleotide triphosphate hydrolases"/>
    <property type="match status" value="1"/>
</dbReference>
<keyword evidence="4 13" id="KW-0963">Cytoplasm</keyword>
<keyword evidence="9 13" id="KW-0238">DNA-binding</keyword>
<name>A0A7J5BQ12_9MICO</name>
<dbReference type="AlphaFoldDB" id="A0A7J5BQ12"/>
<feature type="domain" description="RecF/RecN/SMC N-terminal" evidence="15">
    <location>
        <begin position="3"/>
        <end position="367"/>
    </location>
</feature>
<dbReference type="PANTHER" id="PTHR32182:SF0">
    <property type="entry name" value="DNA REPLICATION AND REPAIR PROTEIN RECF"/>
    <property type="match status" value="1"/>
</dbReference>
<dbReference type="RefSeq" id="WP_158041170.1">
    <property type="nucleotide sequence ID" value="NZ_JACCFV010000001.1"/>
</dbReference>
<comment type="caution">
    <text evidence="16">The sequence shown here is derived from an EMBL/GenBank/DDBJ whole genome shotgun (WGS) entry which is preliminary data.</text>
</comment>
<dbReference type="HAMAP" id="MF_00365">
    <property type="entry name" value="RecF"/>
    <property type="match status" value="1"/>
</dbReference>
<dbReference type="NCBIfam" id="TIGR00611">
    <property type="entry name" value="recf"/>
    <property type="match status" value="1"/>
</dbReference>
<dbReference type="GO" id="GO:0003697">
    <property type="term" value="F:single-stranded DNA binding"/>
    <property type="evidence" value="ECO:0007669"/>
    <property type="project" value="UniProtKB-UniRule"/>
</dbReference>
<dbReference type="EMBL" id="WBJZ01000015">
    <property type="protein sequence ID" value="KAB1655381.1"/>
    <property type="molecule type" value="Genomic_DNA"/>
</dbReference>
<dbReference type="Pfam" id="PF02463">
    <property type="entry name" value="SMC_N"/>
    <property type="match status" value="1"/>
</dbReference>
<dbReference type="PANTHER" id="PTHR32182">
    <property type="entry name" value="DNA REPLICATION AND REPAIR PROTEIN RECF"/>
    <property type="match status" value="1"/>
</dbReference>
<dbReference type="GO" id="GO:0005737">
    <property type="term" value="C:cytoplasm"/>
    <property type="evidence" value="ECO:0007669"/>
    <property type="project" value="UniProtKB-SubCell"/>
</dbReference>
<evidence type="ECO:0000256" key="5">
    <source>
        <dbReference type="ARBA" id="ARBA00022705"/>
    </source>
</evidence>
<comment type="similarity">
    <text evidence="2 13 14">Belongs to the RecF family.</text>
</comment>
<evidence type="ECO:0000256" key="8">
    <source>
        <dbReference type="ARBA" id="ARBA00022840"/>
    </source>
</evidence>
<evidence type="ECO:0000256" key="2">
    <source>
        <dbReference type="ARBA" id="ARBA00008016"/>
    </source>
</evidence>
<dbReference type="SUPFAM" id="SSF52540">
    <property type="entry name" value="P-loop containing nucleoside triphosphate hydrolases"/>
    <property type="match status" value="1"/>
</dbReference>
<evidence type="ECO:0000256" key="6">
    <source>
        <dbReference type="ARBA" id="ARBA00022741"/>
    </source>
</evidence>
<evidence type="ECO:0000256" key="10">
    <source>
        <dbReference type="ARBA" id="ARBA00023204"/>
    </source>
</evidence>
<keyword evidence="10 13" id="KW-0234">DNA repair</keyword>
<keyword evidence="6 13" id="KW-0547">Nucleotide-binding</keyword>
<evidence type="ECO:0000256" key="14">
    <source>
        <dbReference type="RuleBase" id="RU000578"/>
    </source>
</evidence>
<evidence type="ECO:0000256" key="1">
    <source>
        <dbReference type="ARBA" id="ARBA00004496"/>
    </source>
</evidence>
<evidence type="ECO:0000256" key="3">
    <source>
        <dbReference type="ARBA" id="ARBA00020170"/>
    </source>
</evidence>
<evidence type="ECO:0000259" key="15">
    <source>
        <dbReference type="Pfam" id="PF02463"/>
    </source>
</evidence>